<reference evidence="1" key="1">
    <citation type="submission" date="2017-09" db="EMBL/GenBank/DDBJ databases">
        <title>Contemporary evolution of a Lepidopteran species, Heliothis virescens, in response to modern agricultural practices.</title>
        <authorList>
            <person name="Fritz M.L."/>
            <person name="Deyonke A.M."/>
            <person name="Papanicolaou A."/>
            <person name="Micinski S."/>
            <person name="Westbrook J."/>
            <person name="Gould F."/>
        </authorList>
    </citation>
    <scope>NUCLEOTIDE SEQUENCE [LARGE SCALE GENOMIC DNA]</scope>
    <source>
        <strain evidence="1">HvINT-</strain>
        <tissue evidence="1">Whole body</tissue>
    </source>
</reference>
<evidence type="ECO:0000313" key="1">
    <source>
        <dbReference type="EMBL" id="PCG67503.1"/>
    </source>
</evidence>
<accession>A0A2A4J7Y7</accession>
<protein>
    <submittedName>
        <fullName evidence="1">Uncharacterized protein</fullName>
    </submittedName>
</protein>
<comment type="caution">
    <text evidence="1">The sequence shown here is derived from an EMBL/GenBank/DDBJ whole genome shotgun (WGS) entry which is preliminary data.</text>
</comment>
<dbReference type="EMBL" id="NWSH01002803">
    <property type="protein sequence ID" value="PCG67503.1"/>
    <property type="molecule type" value="Genomic_DNA"/>
</dbReference>
<proteinExistence type="predicted"/>
<name>A0A2A4J7Y7_HELVI</name>
<sequence>MRYAFLDPLGNSTICNAEGMAVLTIERYETTPIPQRSKTWEIPRMTSPSARHDVQRAEPAIRYLWIQTEERRAWLLGLTTHTPWLFKLQRTSMNTLKHKYN</sequence>
<gene>
    <name evidence="1" type="ORF">B5V51_6315</name>
</gene>
<dbReference type="AlphaFoldDB" id="A0A2A4J7Y7"/>
<organism evidence="1">
    <name type="scientific">Heliothis virescens</name>
    <name type="common">Tobacco budworm moth</name>
    <dbReference type="NCBI Taxonomy" id="7102"/>
    <lineage>
        <taxon>Eukaryota</taxon>
        <taxon>Metazoa</taxon>
        <taxon>Ecdysozoa</taxon>
        <taxon>Arthropoda</taxon>
        <taxon>Hexapoda</taxon>
        <taxon>Insecta</taxon>
        <taxon>Pterygota</taxon>
        <taxon>Neoptera</taxon>
        <taxon>Endopterygota</taxon>
        <taxon>Lepidoptera</taxon>
        <taxon>Glossata</taxon>
        <taxon>Ditrysia</taxon>
        <taxon>Noctuoidea</taxon>
        <taxon>Noctuidae</taxon>
        <taxon>Heliothinae</taxon>
        <taxon>Heliothis</taxon>
    </lineage>
</organism>